<dbReference type="GO" id="GO:0016853">
    <property type="term" value="F:isomerase activity"/>
    <property type="evidence" value="ECO:0007669"/>
    <property type="project" value="UniProtKB-KW"/>
</dbReference>
<evidence type="ECO:0000313" key="3">
    <source>
        <dbReference type="EMBL" id="MDQ0361279.1"/>
    </source>
</evidence>
<dbReference type="InterPro" id="IPR011051">
    <property type="entry name" value="RmlC_Cupin_sf"/>
</dbReference>
<dbReference type="PIRSF" id="PIRSF026713">
    <property type="entry name" value="PMI_Firm_long_prd"/>
    <property type="match status" value="1"/>
</dbReference>
<dbReference type="InterPro" id="IPR014710">
    <property type="entry name" value="RmlC-like_jellyroll"/>
</dbReference>
<dbReference type="PANTHER" id="PTHR42742:SF3">
    <property type="entry name" value="FRUCTOKINASE"/>
    <property type="match status" value="1"/>
</dbReference>
<dbReference type="Gene3D" id="2.60.120.10">
    <property type="entry name" value="Jelly Rolls"/>
    <property type="match status" value="1"/>
</dbReference>
<dbReference type="SUPFAM" id="SSF51182">
    <property type="entry name" value="RmlC-like cupins"/>
    <property type="match status" value="1"/>
</dbReference>
<protein>
    <submittedName>
        <fullName evidence="3">Mannose-6-phosphate isomerase class I</fullName>
    </submittedName>
</protein>
<gene>
    <name evidence="3" type="ORF">J2S15_002026</name>
</gene>
<evidence type="ECO:0000313" key="4">
    <source>
        <dbReference type="Proteomes" id="UP001230220"/>
    </source>
</evidence>
<name>A0ABU0E3F4_9FIRM</name>
<dbReference type="RefSeq" id="WP_307407870.1">
    <property type="nucleotide sequence ID" value="NZ_JAUSUR010000003.1"/>
</dbReference>
<dbReference type="InterPro" id="IPR016847">
    <property type="entry name" value="Man6P_Isoase_Firm_lng_prd"/>
</dbReference>
<evidence type="ECO:0000256" key="1">
    <source>
        <dbReference type="ARBA" id="ARBA00022723"/>
    </source>
</evidence>
<keyword evidence="4" id="KW-1185">Reference proteome</keyword>
<reference evidence="3 4" key="1">
    <citation type="submission" date="2023-07" db="EMBL/GenBank/DDBJ databases">
        <title>Genomic Encyclopedia of Type Strains, Phase IV (KMG-IV): sequencing the most valuable type-strain genomes for metagenomic binning, comparative biology and taxonomic classification.</title>
        <authorList>
            <person name="Goeker M."/>
        </authorList>
    </citation>
    <scope>NUCLEOTIDE SEQUENCE [LARGE SCALE GENOMIC DNA]</scope>
    <source>
        <strain evidence="3 4">DSM 16784</strain>
    </source>
</reference>
<dbReference type="CDD" id="cd07010">
    <property type="entry name" value="cupin_PMI_type_I_N_bac"/>
    <property type="match status" value="1"/>
</dbReference>
<accession>A0ABU0E3F4</accession>
<keyword evidence="2" id="KW-0862">Zinc</keyword>
<sequence length="580" mass="66552">MTYLDFKSKYDKYPTTKVDSFGAICGYEKIIEELRKTVTKENFVMAVDTYPGVNDEEVLPQLEKLEPALVISMYDIFKDGATITEQLKYQLTDDRVFGNMYYGKITDFIDMDKLEDAKKKIAETNGLVLVYGFGAYLVETFDLAVYLDMARWEIQMRLRGGKSNYKADNEDEDALRKFKRGYFIEWRVADKHKLKYFNRVDYFIDTNKAGEPKMITGAALQKGLDTIISKPFRTVPYFDPGVWGGQWMKEVCNLDPSKDNYAWSFDGVPEENSILLEYNGIVLEFPAMDVVLNRPKELLGPQVYARFGAEFPIRFDFLDTMEGGNLSLQVHPLTEYAKRQFGISYTQDESYYILDAVEGAKVYLGLKEGINSEEMISDLRSANKGEITFDAEKYINVFDAKKHDHFLIPAGTCHCSGSGAMVLEISATPYIFTFKLWDWGRVGLDGLPRPVHVEHGKEVIQWNRTTKWVEENLVNATYDVEDKGGSKRVEHTGLHELEFIETRRYTIDEVSYHSTNNTVNMLNLVQGKEAIVESTDGKFEPFVVHYAETFIIPANVGEYTIRPYGLSEHEEIKVIKAYVR</sequence>
<evidence type="ECO:0000256" key="2">
    <source>
        <dbReference type="ARBA" id="ARBA00022833"/>
    </source>
</evidence>
<dbReference type="PANTHER" id="PTHR42742">
    <property type="entry name" value="TRANSCRIPTIONAL REPRESSOR MPRA"/>
    <property type="match status" value="1"/>
</dbReference>
<dbReference type="EMBL" id="JAUSUR010000003">
    <property type="protein sequence ID" value="MDQ0361279.1"/>
    <property type="molecule type" value="Genomic_DNA"/>
</dbReference>
<dbReference type="InterPro" id="IPR051804">
    <property type="entry name" value="Carb_Metab_Reg_Kinase/Isom"/>
</dbReference>
<dbReference type="Proteomes" id="UP001230220">
    <property type="component" value="Unassembled WGS sequence"/>
</dbReference>
<keyword evidence="3" id="KW-0413">Isomerase</keyword>
<organism evidence="3 4">
    <name type="scientific">Breznakia pachnodae</name>
    <dbReference type="NCBI Taxonomy" id="265178"/>
    <lineage>
        <taxon>Bacteria</taxon>
        <taxon>Bacillati</taxon>
        <taxon>Bacillota</taxon>
        <taxon>Erysipelotrichia</taxon>
        <taxon>Erysipelotrichales</taxon>
        <taxon>Erysipelotrichaceae</taxon>
        <taxon>Breznakia</taxon>
    </lineage>
</organism>
<proteinExistence type="predicted"/>
<keyword evidence="1" id="KW-0479">Metal-binding</keyword>
<comment type="caution">
    <text evidence="3">The sequence shown here is derived from an EMBL/GenBank/DDBJ whole genome shotgun (WGS) entry which is preliminary data.</text>
</comment>